<dbReference type="EMBL" id="JBIQWL010000001">
    <property type="protein sequence ID" value="MFH8249147.1"/>
    <property type="molecule type" value="Genomic_DNA"/>
</dbReference>
<dbReference type="Proteomes" id="UP001610861">
    <property type="component" value="Unassembled WGS sequence"/>
</dbReference>
<dbReference type="InterPro" id="IPR029068">
    <property type="entry name" value="Glyas_Bleomycin-R_OHBP_Dase"/>
</dbReference>
<reference evidence="7 8" key="1">
    <citation type="submission" date="2024-09" db="EMBL/GenBank/DDBJ databases">
        <authorList>
            <person name="Pan X."/>
        </authorList>
    </citation>
    <scope>NUCLEOTIDE SEQUENCE [LARGE SCALE GENOMIC DNA]</scope>
    <source>
        <strain evidence="7 8">B2969</strain>
    </source>
</reference>
<dbReference type="Gene3D" id="3.30.1360.20">
    <property type="entry name" value="Transcriptional coactivator/pterin dehydratase"/>
    <property type="match status" value="1"/>
</dbReference>
<dbReference type="PANTHER" id="PTHR12599:SF0">
    <property type="entry name" value="PTERIN-4-ALPHA-CARBINOLAMINE DEHYDRATASE"/>
    <property type="match status" value="1"/>
</dbReference>
<comment type="similarity">
    <text evidence="2">Belongs to the pterin-4-alpha-carbinolamine dehydratase family.</text>
</comment>
<dbReference type="Pfam" id="PF01329">
    <property type="entry name" value="Pterin_4a"/>
    <property type="match status" value="1"/>
</dbReference>
<dbReference type="PANTHER" id="PTHR12599">
    <property type="entry name" value="PTERIN-4-ALPHA-CARBINOLAMINE DEHYDRATASE"/>
    <property type="match status" value="1"/>
</dbReference>
<dbReference type="GO" id="GO:0008124">
    <property type="term" value="F:4-alpha-hydroxytetrahydrobiopterin dehydratase activity"/>
    <property type="evidence" value="ECO:0007669"/>
    <property type="project" value="UniProtKB-EC"/>
</dbReference>
<dbReference type="RefSeq" id="WP_396639093.1">
    <property type="nucleotide sequence ID" value="NZ_JBIQWL010000001.1"/>
</dbReference>
<organism evidence="7 8">
    <name type="scientific">Microbacterium alkaliflavum</name>
    <dbReference type="NCBI Taxonomy" id="3248839"/>
    <lineage>
        <taxon>Bacteria</taxon>
        <taxon>Bacillati</taxon>
        <taxon>Actinomycetota</taxon>
        <taxon>Actinomycetes</taxon>
        <taxon>Micrococcales</taxon>
        <taxon>Microbacteriaceae</taxon>
        <taxon>Microbacterium</taxon>
    </lineage>
</organism>
<dbReference type="CDD" id="cd00488">
    <property type="entry name" value="PCD_DCoH"/>
    <property type="match status" value="1"/>
</dbReference>
<evidence type="ECO:0000256" key="2">
    <source>
        <dbReference type="ARBA" id="ARBA00006472"/>
    </source>
</evidence>
<dbReference type="InterPro" id="IPR036428">
    <property type="entry name" value="PCD_sf"/>
</dbReference>
<name>A0ABW7Q2T3_9MICO</name>
<keyword evidence="8" id="KW-1185">Reference proteome</keyword>
<accession>A0ABW7Q2T3</accession>
<feature type="domain" description="Glyoxalase-like" evidence="6">
    <location>
        <begin position="140"/>
        <end position="238"/>
    </location>
</feature>
<comment type="caution">
    <text evidence="7">The sequence shown here is derived from an EMBL/GenBank/DDBJ whole genome shotgun (WGS) entry which is preliminary data.</text>
</comment>
<evidence type="ECO:0000313" key="8">
    <source>
        <dbReference type="Proteomes" id="UP001610861"/>
    </source>
</evidence>
<dbReference type="InterPro" id="IPR001533">
    <property type="entry name" value="Pterin_deHydtase"/>
</dbReference>
<proteinExistence type="inferred from homology"/>
<comment type="catalytic activity">
    <reaction evidence="1">
        <text>(4aS,6R)-4a-hydroxy-L-erythro-5,6,7,8-tetrahydrobiopterin = (6R)-L-erythro-6,7-dihydrobiopterin + H2O</text>
        <dbReference type="Rhea" id="RHEA:11920"/>
        <dbReference type="ChEBI" id="CHEBI:15377"/>
        <dbReference type="ChEBI" id="CHEBI:15642"/>
        <dbReference type="ChEBI" id="CHEBI:43120"/>
        <dbReference type="EC" id="4.2.1.96"/>
    </reaction>
</comment>
<dbReference type="Gene3D" id="3.10.180.10">
    <property type="entry name" value="2,3-Dihydroxybiphenyl 1,2-Dioxygenase, domain 1"/>
    <property type="match status" value="1"/>
</dbReference>
<evidence type="ECO:0000256" key="3">
    <source>
        <dbReference type="ARBA" id="ARBA00013252"/>
    </source>
</evidence>
<evidence type="ECO:0000259" key="6">
    <source>
        <dbReference type="Pfam" id="PF18029"/>
    </source>
</evidence>
<keyword evidence="5 7" id="KW-0456">Lyase</keyword>
<sequence length="243" mass="26344">MATERNRLAVEQTSGCAARPLRCRRGAAKSRGMETISAAEFRDAMGDDGWHAGANGAHITYTSRDFATGARLFARIAELADAANHHPDVEVKYATVSLRLFTHSAKGLTRKDVDLARQIAEAARDLGIEVDATTPQRLMIAVASEDPATVLPFWQAVTGYEAISDLELRDPAGRGPLIWMQRVDKPLRGRSHVDIIVPREEAEERVAAALAAGGTLADDSKAPRWWTLSDAAGHKVDIIPSRA</sequence>
<dbReference type="InterPro" id="IPR041581">
    <property type="entry name" value="Glyoxalase_6"/>
</dbReference>
<evidence type="ECO:0000256" key="4">
    <source>
        <dbReference type="ARBA" id="ARBA00021735"/>
    </source>
</evidence>
<evidence type="ECO:0000313" key="7">
    <source>
        <dbReference type="EMBL" id="MFH8249147.1"/>
    </source>
</evidence>
<protein>
    <recommendedName>
        <fullName evidence="4">Putative pterin-4-alpha-carbinolamine dehydratase</fullName>
        <ecNumber evidence="3">4.2.1.96</ecNumber>
    </recommendedName>
</protein>
<dbReference type="SUPFAM" id="SSF55248">
    <property type="entry name" value="PCD-like"/>
    <property type="match status" value="1"/>
</dbReference>
<dbReference type="EC" id="4.2.1.96" evidence="3"/>
<evidence type="ECO:0000256" key="1">
    <source>
        <dbReference type="ARBA" id="ARBA00001554"/>
    </source>
</evidence>
<gene>
    <name evidence="7" type="ORF">ACH3VR_02110</name>
</gene>
<evidence type="ECO:0000256" key="5">
    <source>
        <dbReference type="ARBA" id="ARBA00023239"/>
    </source>
</evidence>
<dbReference type="Pfam" id="PF18029">
    <property type="entry name" value="Glyoxalase_6"/>
    <property type="match status" value="1"/>
</dbReference>